<feature type="compositionally biased region" description="Polar residues" evidence="1">
    <location>
        <begin position="35"/>
        <end position="56"/>
    </location>
</feature>
<dbReference type="STRING" id="29540.C481_15510"/>
<feature type="region of interest" description="Disordered" evidence="1">
    <location>
        <begin position="23"/>
        <end position="56"/>
    </location>
</feature>
<gene>
    <name evidence="2" type="ORF">C481_15510</name>
</gene>
<keyword evidence="3" id="KW-1185">Reference proteome</keyword>
<evidence type="ECO:0000313" key="2">
    <source>
        <dbReference type="EMBL" id="ELY99271.1"/>
    </source>
</evidence>
<evidence type="ECO:0000313" key="3">
    <source>
        <dbReference type="Proteomes" id="UP000011554"/>
    </source>
</evidence>
<dbReference type="PATRIC" id="fig|29540.5.peg.3163"/>
<accession>M0ALP9</accession>
<dbReference type="Proteomes" id="UP000011554">
    <property type="component" value="Unassembled WGS sequence"/>
</dbReference>
<proteinExistence type="predicted"/>
<evidence type="ECO:0000256" key="1">
    <source>
        <dbReference type="SAM" id="MobiDB-lite"/>
    </source>
</evidence>
<dbReference type="RefSeq" id="WP_006110174.1">
    <property type="nucleotide sequence ID" value="NZ_AOIO01000034.1"/>
</dbReference>
<protein>
    <submittedName>
        <fullName evidence="2">Uncharacterized protein</fullName>
    </submittedName>
</protein>
<sequence>MLRRHDRLPGALDAFVGILDGDPFAQPRESAPNRGCSSTVHGDDQTCTPRSGSIPTDSLVVLDASRPLSPVGHSV</sequence>
<dbReference type="AlphaFoldDB" id="M0ALP9"/>
<reference evidence="2 3" key="1">
    <citation type="journal article" date="2014" name="PLoS Genet.">
        <title>Phylogenetically driven sequencing of extremely halophilic archaea reveals strategies for static and dynamic osmo-response.</title>
        <authorList>
            <person name="Becker E.A."/>
            <person name="Seitzer P.M."/>
            <person name="Tritt A."/>
            <person name="Larsen D."/>
            <person name="Krusor M."/>
            <person name="Yao A.I."/>
            <person name="Wu D."/>
            <person name="Madern D."/>
            <person name="Eisen J.A."/>
            <person name="Darling A.E."/>
            <person name="Facciotti M.T."/>
        </authorList>
    </citation>
    <scope>NUCLEOTIDE SEQUENCE [LARGE SCALE GENOMIC DNA]</scope>
    <source>
        <strain evidence="2 3">DSM 12278</strain>
    </source>
</reference>
<name>M0ALP9_NATA1</name>
<dbReference type="EMBL" id="AOIO01000034">
    <property type="protein sequence ID" value="ELY99271.1"/>
    <property type="molecule type" value="Genomic_DNA"/>
</dbReference>
<organism evidence="2 3">
    <name type="scientific">Natrialba asiatica (strain ATCC 700177 / DSM 12278 / JCM 9576 / FERM P-10747 / NBRC 102637 / 172P1)</name>
    <dbReference type="NCBI Taxonomy" id="29540"/>
    <lineage>
        <taxon>Archaea</taxon>
        <taxon>Methanobacteriati</taxon>
        <taxon>Methanobacteriota</taxon>
        <taxon>Stenosarchaea group</taxon>
        <taxon>Halobacteria</taxon>
        <taxon>Halobacteriales</taxon>
        <taxon>Natrialbaceae</taxon>
        <taxon>Natrialba</taxon>
    </lineage>
</organism>
<comment type="caution">
    <text evidence="2">The sequence shown here is derived from an EMBL/GenBank/DDBJ whole genome shotgun (WGS) entry which is preliminary data.</text>
</comment>